<evidence type="ECO:0000313" key="1">
    <source>
        <dbReference type="EMBL" id="VDB85938.1"/>
    </source>
</evidence>
<dbReference type="AlphaFoldDB" id="A0A9X9MG77"/>
<organism evidence="1 2">
    <name type="scientific">Blumeria graminis f. sp. tritici</name>
    <dbReference type="NCBI Taxonomy" id="62690"/>
    <lineage>
        <taxon>Eukaryota</taxon>
        <taxon>Fungi</taxon>
        <taxon>Dikarya</taxon>
        <taxon>Ascomycota</taxon>
        <taxon>Pezizomycotina</taxon>
        <taxon>Leotiomycetes</taxon>
        <taxon>Erysiphales</taxon>
        <taxon>Erysiphaceae</taxon>
        <taxon>Blumeria</taxon>
    </lineage>
</organism>
<accession>A0A9X9MG77</accession>
<evidence type="ECO:0000313" key="2">
    <source>
        <dbReference type="Proteomes" id="UP000324639"/>
    </source>
</evidence>
<keyword evidence="2" id="KW-1185">Reference proteome</keyword>
<reference evidence="1 2" key="1">
    <citation type="submission" date="2018-08" db="EMBL/GenBank/DDBJ databases">
        <authorList>
            <person name="Muller C M."/>
        </authorList>
    </citation>
    <scope>NUCLEOTIDE SEQUENCE [LARGE SCALE GENOMIC DNA]</scope>
</reference>
<protein>
    <submittedName>
        <fullName evidence="1">Bgt-50538</fullName>
    </submittedName>
</protein>
<sequence length="18" mass="2202">MRLKIYTQVSELMLLLSY</sequence>
<name>A0A9X9MG77_BLUGR</name>
<proteinExistence type="predicted"/>
<gene>
    <name evidence="1" type="ORF">BGT96224V316_LOCUS3606</name>
</gene>
<dbReference type="EMBL" id="LR026988">
    <property type="protein sequence ID" value="VDB85938.1"/>
    <property type="molecule type" value="Genomic_DNA"/>
</dbReference>
<dbReference type="Proteomes" id="UP000324639">
    <property type="component" value="Chromosome Bgt_-05"/>
</dbReference>